<evidence type="ECO:0000256" key="8">
    <source>
        <dbReference type="PIRNR" id="PIRNR006256"/>
    </source>
</evidence>
<sequence length="760" mass="81580">MQGVGFRPFVWRLARELEITGHVLNDGAGVRIEAFGPVEALEKFLVRLTAEPPPLARVDRIDIADTDPAPVPVPDSFQILGSGEGAVATGVVPDAATCPACLADIGNPSDRRHGYAFTNCTHCGPRLSILRHIPYDRASTSMSGFPMCPSCRVEYEDPDDRRFHAQPVACPDCGPRLWFEDADGREAQGDPLAVAVQRLRAGGILAVKGLGGFQIAVDAGNETAVRTLRHRKRRPDKPLALMARDLDQILGYCSVSEREADMLASAAAPILLLQKAGPALAESIAPGQDRLGVMLANTPLHHLLLAELERPIVMTSGNLSDNPQETENAAARQHLAGLVDGFLMHDRDIVNRLDDSVLRLDRSGVSMLRRARGYAPASVRLAPDFDQAPRVLAMGGELKSTFCLINGRDAVLSQHIGDLENAQTFADYKKTLRLYLDLYRFRPDVIAVDGHPQYLSTVYGEQLAAEFGIDLLRVQHHHAHLAACLAGQGWPLTGEGSAYGIILDGLGWGEDGKIWGGEILKGGFAGFQRLGHFQPVPLPGGAVAVREPWRNLAAHLRTAFGPDYRERLAGLPLAAALEEKNMAMLDRMMERSLNSPLSSSAGRLFDAVAAALGISFGRQSFEGQAAMALESLARPFLKEERGYAVDFKSSPLCLSFVALWQQLIADLHAGAADGRIAARFHLGLIGGLADGLSRSGGRPGDAVVFSGGVFQNAIVKDGLTGRLKDMGFRVLNQENFPANDGGLALGQGVIAAARYVAGGD</sequence>
<comment type="catalytic activity">
    <reaction evidence="7 8">
        <text>C-terminal L-cysteinyl-[HypE protein] + carbamoyl phosphate + ATP + H2O = C-terminal S-carboxamide-L-cysteinyl-[HypE protein] + AMP + phosphate + diphosphate + H(+)</text>
        <dbReference type="Rhea" id="RHEA:55636"/>
        <dbReference type="Rhea" id="RHEA-COMP:14247"/>
        <dbReference type="Rhea" id="RHEA-COMP:14392"/>
        <dbReference type="ChEBI" id="CHEBI:15377"/>
        <dbReference type="ChEBI" id="CHEBI:15378"/>
        <dbReference type="ChEBI" id="CHEBI:30616"/>
        <dbReference type="ChEBI" id="CHEBI:33019"/>
        <dbReference type="ChEBI" id="CHEBI:43474"/>
        <dbReference type="ChEBI" id="CHEBI:58228"/>
        <dbReference type="ChEBI" id="CHEBI:76913"/>
        <dbReference type="ChEBI" id="CHEBI:139126"/>
        <dbReference type="ChEBI" id="CHEBI:456215"/>
    </reaction>
</comment>
<evidence type="ECO:0000256" key="2">
    <source>
        <dbReference type="ARBA" id="ARBA00008097"/>
    </source>
</evidence>
<feature type="domain" description="YrdC-like" evidence="11">
    <location>
        <begin position="189"/>
        <end position="373"/>
    </location>
</feature>
<dbReference type="InterPro" id="IPR001792">
    <property type="entry name" value="Acylphosphatase-like_dom"/>
</dbReference>
<keyword evidence="6" id="KW-0862">Zinc</keyword>
<dbReference type="GO" id="GO:0016743">
    <property type="term" value="F:carboxyl- or carbamoyltransferase activity"/>
    <property type="evidence" value="ECO:0007669"/>
    <property type="project" value="UniProtKB-UniRule"/>
</dbReference>
<dbReference type="Proteomes" id="UP000236959">
    <property type="component" value="Unassembled WGS sequence"/>
</dbReference>
<dbReference type="Pfam" id="PF07503">
    <property type="entry name" value="zf-HYPF"/>
    <property type="match status" value="2"/>
</dbReference>
<dbReference type="InterPro" id="IPR051060">
    <property type="entry name" value="Carbamoyltrans_HypF-like"/>
</dbReference>
<dbReference type="GO" id="GO:0003998">
    <property type="term" value="F:acylphosphatase activity"/>
    <property type="evidence" value="ECO:0007669"/>
    <property type="project" value="UniProtKB-EC"/>
</dbReference>
<feature type="domain" description="Acylphosphatase-like" evidence="10">
    <location>
        <begin position="1"/>
        <end position="81"/>
    </location>
</feature>
<evidence type="ECO:0000259" key="10">
    <source>
        <dbReference type="PROSITE" id="PS51160"/>
    </source>
</evidence>
<dbReference type="Gene3D" id="3.30.420.40">
    <property type="match status" value="1"/>
</dbReference>
<dbReference type="Pfam" id="PF17788">
    <property type="entry name" value="HypF_C"/>
    <property type="match status" value="1"/>
</dbReference>
<dbReference type="PANTHER" id="PTHR42959">
    <property type="entry name" value="CARBAMOYLTRANSFERASE"/>
    <property type="match status" value="1"/>
</dbReference>
<dbReference type="Pfam" id="PF01300">
    <property type="entry name" value="Sua5_yciO_yrdC"/>
    <property type="match status" value="1"/>
</dbReference>
<dbReference type="InterPro" id="IPR036046">
    <property type="entry name" value="Acylphosphatase-like_dom_sf"/>
</dbReference>
<gene>
    <name evidence="12" type="ORF">CLV41_11411</name>
</gene>
<evidence type="ECO:0000256" key="3">
    <source>
        <dbReference type="ARBA" id="ARBA00022598"/>
    </source>
</evidence>
<dbReference type="EC" id="6.2.-.-" evidence="8"/>
<name>A0A2S3ULA4_9HYPH</name>
<dbReference type="GO" id="GO:0051604">
    <property type="term" value="P:protein maturation"/>
    <property type="evidence" value="ECO:0007669"/>
    <property type="project" value="TreeGrafter"/>
</dbReference>
<keyword evidence="5" id="KW-0863">Zinc-finger</keyword>
<keyword evidence="9" id="KW-0378">Hydrolase</keyword>
<comment type="caution">
    <text evidence="12">The sequence shown here is derived from an EMBL/GenBank/DDBJ whole genome shotgun (WGS) entry which is preliminary data.</text>
</comment>
<dbReference type="EMBL" id="PPCN01000014">
    <property type="protein sequence ID" value="POF28340.1"/>
    <property type="molecule type" value="Genomic_DNA"/>
</dbReference>
<evidence type="ECO:0000256" key="4">
    <source>
        <dbReference type="ARBA" id="ARBA00022723"/>
    </source>
</evidence>
<dbReference type="NCBIfam" id="TIGR00143">
    <property type="entry name" value="hypF"/>
    <property type="match status" value="1"/>
</dbReference>
<keyword evidence="3" id="KW-0436">Ligase</keyword>
<dbReference type="PANTHER" id="PTHR42959:SF1">
    <property type="entry name" value="CARBAMOYLTRANSFERASE HYPF"/>
    <property type="match status" value="1"/>
</dbReference>
<dbReference type="InterPro" id="IPR017945">
    <property type="entry name" value="DHBP_synth_RibB-like_a/b_dom"/>
</dbReference>
<dbReference type="InterPro" id="IPR041440">
    <property type="entry name" value="HypF_C"/>
</dbReference>
<evidence type="ECO:0000313" key="12">
    <source>
        <dbReference type="EMBL" id="POF28340.1"/>
    </source>
</evidence>
<dbReference type="InterPro" id="IPR011125">
    <property type="entry name" value="Znf_HypF"/>
</dbReference>
<dbReference type="InterPro" id="IPR004421">
    <property type="entry name" value="Carbamoyltransferase_HypF"/>
</dbReference>
<evidence type="ECO:0000256" key="5">
    <source>
        <dbReference type="ARBA" id="ARBA00022771"/>
    </source>
</evidence>
<organism evidence="12 13">
    <name type="scientific">Roseibium marinum</name>
    <dbReference type="NCBI Taxonomy" id="281252"/>
    <lineage>
        <taxon>Bacteria</taxon>
        <taxon>Pseudomonadati</taxon>
        <taxon>Pseudomonadota</taxon>
        <taxon>Alphaproteobacteria</taxon>
        <taxon>Hyphomicrobiales</taxon>
        <taxon>Stappiaceae</taxon>
        <taxon>Roseibium</taxon>
    </lineage>
</organism>
<feature type="active site" evidence="9">
    <location>
        <position position="7"/>
    </location>
</feature>
<evidence type="ECO:0000259" key="11">
    <source>
        <dbReference type="PROSITE" id="PS51163"/>
    </source>
</evidence>
<dbReference type="InterPro" id="IPR006070">
    <property type="entry name" value="Sua5-like_dom"/>
</dbReference>
<dbReference type="Gene3D" id="3.90.870.50">
    <property type="match status" value="1"/>
</dbReference>
<dbReference type="Gene3D" id="3.30.110.120">
    <property type="match status" value="1"/>
</dbReference>
<dbReference type="PROSITE" id="PS51163">
    <property type="entry name" value="YRDC"/>
    <property type="match status" value="1"/>
</dbReference>
<keyword evidence="13" id="KW-1185">Reference proteome</keyword>
<evidence type="ECO:0000256" key="1">
    <source>
        <dbReference type="ARBA" id="ARBA00004711"/>
    </source>
</evidence>
<comment type="function">
    <text evidence="8">Involved in the maturation of [NiFe] hydrogenases. Along with HypE, it catalyzes the synthesis of the CN ligands of the active site iron of [NiFe]-hydrogenases. HypF functions as a carbamoyl transferase using carbamoylphosphate as a substrate and transferring the carboxamido moiety in an ATP-dependent reaction to the thiolate of the C-terminal cysteine of HypE yielding a protein-S-carboxamide.</text>
</comment>
<evidence type="ECO:0000256" key="6">
    <source>
        <dbReference type="ARBA" id="ARBA00022833"/>
    </source>
</evidence>
<dbReference type="SUPFAM" id="SSF54975">
    <property type="entry name" value="Acylphosphatase/BLUF domain-like"/>
    <property type="match status" value="1"/>
</dbReference>
<dbReference type="AlphaFoldDB" id="A0A2S3ULA4"/>
<dbReference type="Gene3D" id="3.30.420.360">
    <property type="match status" value="1"/>
</dbReference>
<dbReference type="Pfam" id="PF00708">
    <property type="entry name" value="Acylphosphatase"/>
    <property type="match status" value="1"/>
</dbReference>
<dbReference type="GO" id="GO:0016874">
    <property type="term" value="F:ligase activity"/>
    <property type="evidence" value="ECO:0007669"/>
    <property type="project" value="UniProtKB-UniRule"/>
</dbReference>
<evidence type="ECO:0000256" key="9">
    <source>
        <dbReference type="PROSITE-ProRule" id="PRU00520"/>
    </source>
</evidence>
<dbReference type="PIRSF" id="PIRSF006256">
    <property type="entry name" value="CMPcnvr_hdrg_mat"/>
    <property type="match status" value="1"/>
</dbReference>
<protein>
    <recommendedName>
        <fullName evidence="8">Carbamoyltransferase HypF</fullName>
        <ecNumber evidence="8">6.2.-.-</ecNumber>
    </recommendedName>
</protein>
<dbReference type="GO" id="GO:0003725">
    <property type="term" value="F:double-stranded RNA binding"/>
    <property type="evidence" value="ECO:0007669"/>
    <property type="project" value="InterPro"/>
</dbReference>
<evidence type="ECO:0000313" key="13">
    <source>
        <dbReference type="Proteomes" id="UP000236959"/>
    </source>
</evidence>
<comment type="pathway">
    <text evidence="1 8">Protein modification; [NiFe] hydrogenase maturation.</text>
</comment>
<feature type="active site" evidence="9">
    <location>
        <position position="25"/>
    </location>
</feature>
<dbReference type="InterPro" id="IPR055128">
    <property type="entry name" value="HypF_C_2"/>
</dbReference>
<comment type="catalytic activity">
    <reaction evidence="9">
        <text>an acyl phosphate + H2O = a carboxylate + phosphate + H(+)</text>
        <dbReference type="Rhea" id="RHEA:14965"/>
        <dbReference type="ChEBI" id="CHEBI:15377"/>
        <dbReference type="ChEBI" id="CHEBI:15378"/>
        <dbReference type="ChEBI" id="CHEBI:29067"/>
        <dbReference type="ChEBI" id="CHEBI:43474"/>
        <dbReference type="ChEBI" id="CHEBI:59918"/>
        <dbReference type="EC" id="3.6.1.7"/>
    </reaction>
</comment>
<dbReference type="PROSITE" id="PS51160">
    <property type="entry name" value="ACYLPHOSPHATASE_3"/>
    <property type="match status" value="1"/>
</dbReference>
<dbReference type="Pfam" id="PF22521">
    <property type="entry name" value="HypF_C_2"/>
    <property type="match status" value="1"/>
</dbReference>
<evidence type="ECO:0000256" key="7">
    <source>
        <dbReference type="ARBA" id="ARBA00048220"/>
    </source>
</evidence>
<dbReference type="GO" id="GO:0008270">
    <property type="term" value="F:zinc ion binding"/>
    <property type="evidence" value="ECO:0007669"/>
    <property type="project" value="UniProtKB-KW"/>
</dbReference>
<proteinExistence type="inferred from homology"/>
<dbReference type="SUPFAM" id="SSF55821">
    <property type="entry name" value="YrdC/RibB"/>
    <property type="match status" value="1"/>
</dbReference>
<comment type="similarity">
    <text evidence="2 8">Belongs to the carbamoyltransferase HypF family.</text>
</comment>
<keyword evidence="4" id="KW-0479">Metal-binding</keyword>
<accession>A0A2S3ULA4</accession>
<dbReference type="UniPathway" id="UPA00335"/>
<reference evidence="12 13" key="1">
    <citation type="submission" date="2018-01" db="EMBL/GenBank/DDBJ databases">
        <title>Genomic Encyclopedia of Archaeal and Bacterial Type Strains, Phase II (KMG-II): from individual species to whole genera.</title>
        <authorList>
            <person name="Goeker M."/>
        </authorList>
    </citation>
    <scope>NUCLEOTIDE SEQUENCE [LARGE SCALE GENOMIC DNA]</scope>
    <source>
        <strain evidence="12 13">DSM 17023</strain>
    </source>
</reference>